<comment type="caution">
    <text evidence="9">The sequence shown here is derived from an EMBL/GenBank/DDBJ whole genome shotgun (WGS) entry which is preliminary data.</text>
</comment>
<evidence type="ECO:0000256" key="7">
    <source>
        <dbReference type="ARBA" id="ARBA00023180"/>
    </source>
</evidence>
<dbReference type="SUPFAM" id="SSF48537">
    <property type="entry name" value="Phospholipase C/P1 nuclease"/>
    <property type="match status" value="1"/>
</dbReference>
<evidence type="ECO:0000313" key="9">
    <source>
        <dbReference type="EMBL" id="CAK0892392.1"/>
    </source>
</evidence>
<dbReference type="Pfam" id="PF02265">
    <property type="entry name" value="S1-P1_nuclease"/>
    <property type="match status" value="1"/>
</dbReference>
<dbReference type="Proteomes" id="UP001189429">
    <property type="component" value="Unassembled WGS sequence"/>
</dbReference>
<gene>
    <name evidence="9" type="ORF">PCOR1329_LOCUS72066</name>
</gene>
<keyword evidence="7" id="KW-0325">Glycoprotein</keyword>
<dbReference type="CDD" id="cd11010">
    <property type="entry name" value="S1-P1_nuclease"/>
    <property type="match status" value="1"/>
</dbReference>
<dbReference type="PANTHER" id="PTHR33146:SF26">
    <property type="entry name" value="ENDONUCLEASE 4"/>
    <property type="match status" value="1"/>
</dbReference>
<evidence type="ECO:0000256" key="6">
    <source>
        <dbReference type="ARBA" id="ARBA00023157"/>
    </source>
</evidence>
<dbReference type="InterPro" id="IPR008947">
    <property type="entry name" value="PLipase_C/P1_nuclease_dom_sf"/>
</dbReference>
<proteinExistence type="inferred from homology"/>
<keyword evidence="2" id="KW-0540">Nuclease</keyword>
<name>A0ABN9X2W1_9DINO</name>
<keyword evidence="4" id="KW-0255">Endonuclease</keyword>
<keyword evidence="5" id="KW-0378">Hydrolase</keyword>
<evidence type="ECO:0000256" key="1">
    <source>
        <dbReference type="ARBA" id="ARBA00009547"/>
    </source>
</evidence>
<evidence type="ECO:0000313" key="10">
    <source>
        <dbReference type="Proteomes" id="UP001189429"/>
    </source>
</evidence>
<evidence type="ECO:0000256" key="5">
    <source>
        <dbReference type="ARBA" id="ARBA00022801"/>
    </source>
</evidence>
<sequence>MARSRFMRPTQQVPDNGPSSRLDVAPAPGLEAATTPSRRVLRGFVLAAFWARLPVARAWDKDGHEAIGMTTMSALEPKAVAHVKRLMHGKDAVDVAGWALKVNQKFPWTEELHFQAQPFREPGAKCKGANLTVCPDNRCLLRAIKHFYGRLINKPEVEIDWGAGVKLTDADAVKYLINLIGDLHQPLHFGCQADNMGRNLMVMFRGKKTSLFDFWDKEITQHVIKESPNFWWGGWTHVQRTRVEYEKDGDAFKQDGVALFTTWADEVARYTCENIYKIPTHGRPIMDEVTGGVFKVDEALYEMWKREMLSKMLVAGARTAIVLNSILQQKEIGSLHGGTAVSNLEGEEDEDTNVHQ</sequence>
<organism evidence="9 10">
    <name type="scientific">Prorocentrum cordatum</name>
    <dbReference type="NCBI Taxonomy" id="2364126"/>
    <lineage>
        <taxon>Eukaryota</taxon>
        <taxon>Sar</taxon>
        <taxon>Alveolata</taxon>
        <taxon>Dinophyceae</taxon>
        <taxon>Prorocentrales</taxon>
        <taxon>Prorocentraceae</taxon>
        <taxon>Prorocentrum</taxon>
    </lineage>
</organism>
<dbReference type="EMBL" id="CAUYUJ010019609">
    <property type="protein sequence ID" value="CAK0892392.1"/>
    <property type="molecule type" value="Genomic_DNA"/>
</dbReference>
<accession>A0ABN9X2W1</accession>
<evidence type="ECO:0000256" key="2">
    <source>
        <dbReference type="ARBA" id="ARBA00022722"/>
    </source>
</evidence>
<dbReference type="InterPro" id="IPR003154">
    <property type="entry name" value="S1/P1nuclease"/>
</dbReference>
<keyword evidence="6" id="KW-1015">Disulfide bond</keyword>
<feature type="non-terminal residue" evidence="9">
    <location>
        <position position="356"/>
    </location>
</feature>
<dbReference type="PANTHER" id="PTHR33146">
    <property type="entry name" value="ENDONUCLEASE 4"/>
    <property type="match status" value="1"/>
</dbReference>
<keyword evidence="3" id="KW-0479">Metal-binding</keyword>
<feature type="region of interest" description="Disordered" evidence="8">
    <location>
        <begin position="1"/>
        <end position="29"/>
    </location>
</feature>
<evidence type="ECO:0000256" key="8">
    <source>
        <dbReference type="SAM" id="MobiDB-lite"/>
    </source>
</evidence>
<reference evidence="9" key="1">
    <citation type="submission" date="2023-10" db="EMBL/GenBank/DDBJ databases">
        <authorList>
            <person name="Chen Y."/>
            <person name="Shah S."/>
            <person name="Dougan E. K."/>
            <person name="Thang M."/>
            <person name="Chan C."/>
        </authorList>
    </citation>
    <scope>NUCLEOTIDE SEQUENCE [LARGE SCALE GENOMIC DNA]</scope>
</reference>
<protein>
    <recommendedName>
        <fullName evidence="11">Aspergillus nuclease S(1)</fullName>
    </recommendedName>
</protein>
<evidence type="ECO:0000256" key="4">
    <source>
        <dbReference type="ARBA" id="ARBA00022759"/>
    </source>
</evidence>
<dbReference type="Gene3D" id="1.10.575.10">
    <property type="entry name" value="P1 Nuclease"/>
    <property type="match status" value="1"/>
</dbReference>
<evidence type="ECO:0000256" key="3">
    <source>
        <dbReference type="ARBA" id="ARBA00022723"/>
    </source>
</evidence>
<evidence type="ECO:0008006" key="11">
    <source>
        <dbReference type="Google" id="ProtNLM"/>
    </source>
</evidence>
<comment type="similarity">
    <text evidence="1">Belongs to the nuclease type I family.</text>
</comment>
<feature type="compositionally biased region" description="Polar residues" evidence="8">
    <location>
        <begin position="9"/>
        <end position="19"/>
    </location>
</feature>
<keyword evidence="10" id="KW-1185">Reference proteome</keyword>